<dbReference type="EMBL" id="JYNL01000009">
    <property type="protein sequence ID" value="KMO82690.1"/>
    <property type="molecule type" value="Genomic_DNA"/>
</dbReference>
<dbReference type="RefSeq" id="WP_048469197.1">
    <property type="nucleotide sequence ID" value="NZ_JYNL01000009.1"/>
</dbReference>
<evidence type="ECO:0000313" key="3">
    <source>
        <dbReference type="Proteomes" id="UP000036513"/>
    </source>
</evidence>
<protein>
    <submittedName>
        <fullName evidence="2">Uncharacterized protein</fullName>
    </submittedName>
</protein>
<evidence type="ECO:0000313" key="2">
    <source>
        <dbReference type="EMBL" id="KMO82690.1"/>
    </source>
</evidence>
<name>A0A0J6WHE8_9MYCO</name>
<feature type="region of interest" description="Disordered" evidence="1">
    <location>
        <begin position="13"/>
        <end position="38"/>
    </location>
</feature>
<comment type="caution">
    <text evidence="2">The sequence shown here is derived from an EMBL/GenBank/DDBJ whole genome shotgun (WGS) entry which is preliminary data.</text>
</comment>
<dbReference type="STRING" id="37916.MCHLDSM_01313"/>
<proteinExistence type="predicted"/>
<reference evidence="2 3" key="1">
    <citation type="journal article" date="2015" name="Genome Biol. Evol.">
        <title>Characterization of Three Mycobacterium spp. with Potential Use in Bioremediation by Genome Sequencing and Comparative Genomics.</title>
        <authorList>
            <person name="Das S."/>
            <person name="Pettersson B.M."/>
            <person name="Behra P.R."/>
            <person name="Ramesh M."/>
            <person name="Dasgupta S."/>
            <person name="Bhattacharya A."/>
            <person name="Kirsebom L.A."/>
        </authorList>
    </citation>
    <scope>NUCLEOTIDE SEQUENCE [LARGE SCALE GENOMIC DNA]</scope>
    <source>
        <strain evidence="2 3">DSM 43826</strain>
    </source>
</reference>
<organism evidence="2 3">
    <name type="scientific">Mycolicibacterium chlorophenolicum</name>
    <dbReference type="NCBI Taxonomy" id="37916"/>
    <lineage>
        <taxon>Bacteria</taxon>
        <taxon>Bacillati</taxon>
        <taxon>Actinomycetota</taxon>
        <taxon>Actinomycetes</taxon>
        <taxon>Mycobacteriales</taxon>
        <taxon>Mycobacteriaceae</taxon>
        <taxon>Mycolicibacterium</taxon>
    </lineage>
</organism>
<keyword evidence="3" id="KW-1185">Reference proteome</keyword>
<sequence length="140" mass="16155">MTAKKWVVHPNRSQIGVDEPGRNGHYRPGPRRRRPVTESTCTARVVLPRRLRPLADPDGSLTFGGQDWWFVVGSARAFARAYTNIEVPPPFGFMDRGRWWWWDDTTTEVSILEGPEALGHVEAYLKRLFPRRSITLADRR</sequence>
<evidence type="ECO:0000256" key="1">
    <source>
        <dbReference type="SAM" id="MobiDB-lite"/>
    </source>
</evidence>
<dbReference type="Proteomes" id="UP000036513">
    <property type="component" value="Unassembled WGS sequence"/>
</dbReference>
<accession>A0A0J6WHE8</accession>
<dbReference type="AlphaFoldDB" id="A0A0J6WHE8"/>
<feature type="compositionally biased region" description="Basic residues" evidence="1">
    <location>
        <begin position="24"/>
        <end position="34"/>
    </location>
</feature>
<gene>
    <name evidence="2" type="ORF">MCHLDSM_01313</name>
</gene>
<dbReference type="PATRIC" id="fig|37916.4.peg.1206"/>